<evidence type="ECO:0000313" key="2">
    <source>
        <dbReference type="EMBL" id="UGO48659.1"/>
    </source>
</evidence>
<proteinExistence type="predicted"/>
<reference evidence="2" key="1">
    <citation type="submission" date="2021-09" db="EMBL/GenBank/DDBJ databases">
        <title>Intrinsic variation in the vertically transmitted insect-specific core virome of Aedes aegypti.</title>
        <authorList>
            <person name="Coatsworth H."/>
            <person name="Mathias D.K."/>
            <person name="Bozic J."/>
            <person name="Carrillo J."/>
            <person name="Buckner E.A."/>
            <person name="Rivers A.R."/>
            <person name="Dinglasan R.R."/>
        </authorList>
    </citation>
    <scope>NUCLEOTIDE SEQUENCE</scope>
    <source>
        <strain evidence="2">HC1</strain>
    </source>
</reference>
<feature type="region of interest" description="Disordered" evidence="1">
    <location>
        <begin position="1"/>
        <end position="48"/>
    </location>
</feature>
<dbReference type="SUPFAM" id="SSF161003">
    <property type="entry name" value="flu NP-like"/>
    <property type="match status" value="1"/>
</dbReference>
<accession>A0A8K1WIX7</accession>
<evidence type="ECO:0000256" key="1">
    <source>
        <dbReference type="SAM" id="MobiDB-lite"/>
    </source>
</evidence>
<protein>
    <submittedName>
        <fullName evidence="2">Nucleoprotein</fullName>
    </submittedName>
</protein>
<organism evidence="2">
    <name type="scientific">Palmetto orthomyxo-like virus</name>
    <dbReference type="NCBI Taxonomy" id="2894005"/>
    <lineage>
        <taxon>Viruses</taxon>
        <taxon>Riboviria</taxon>
        <taxon>Orthornavirae</taxon>
        <taxon>Negarnaviricota</taxon>
        <taxon>Polyploviricotina</taxon>
        <taxon>Insthoviricetes</taxon>
        <taxon>Articulavirales</taxon>
        <taxon>Orthomyxoviridae</taxon>
    </lineage>
</organism>
<dbReference type="EMBL" id="OL343763">
    <property type="protein sequence ID" value="UGO48659.1"/>
    <property type="molecule type" value="Viral_cRNA"/>
</dbReference>
<name>A0A8K1WIX7_9ORTO</name>
<keyword evidence="2" id="KW-0946">Virion</keyword>
<dbReference type="GO" id="GO:0019013">
    <property type="term" value="C:viral nucleocapsid"/>
    <property type="evidence" value="ECO:0007669"/>
    <property type="project" value="UniProtKB-KW"/>
</dbReference>
<sequence>MVYGKPIQTFTPPTAAMDVEDEGAGSSGSNRPRAGEPGPSVQTKRKNVDVDGVEVPDSKRNKAVPDHELKLNVIKLLLHWHEYLRFSFGRGDPTSIDDIADLTSIIHTIHNRFRQENNGTGSLRERIKDDFVFEALGVKITFGELRVTLKAIAATYGFNYTKTDGDKKAIGTLSSILSLVSAYRGRFTEVRLGNAQLLLRKQDNADENLELEQFKLNNTHSPFLTGCRYTPSTQSSMKQSLGPLTIAVNLAMNTDKKFADSWKNAFCQAFKLVRGCEEIANLLSGSKKRHNNIIRLLGDICQFGVTRTANKAFIPMALILTCAMTNMHYKAHFAAQNELTDEAIADEMLPVNLHNLDFSGHGLLDFWNSLRTFQFSLRGNPAILTPNLAGQALFHAVFGTHKENLNLLEWMTGHHFNTRREVGDKFQKRSSSGMLVKTNIIPFKYFSKLVSAAQTDYLRGGVGQVARAPTFAGKFATDVAQDSELFRILQCGPAAVTAMGATTEESIRTQLESIKSEIQTRLQKEKRIVYGTVDFYEPLPQGDGTEYGPKVDAPANFAPRFYYQHE</sequence>
<keyword evidence="2" id="KW-0543">Viral nucleoprotein</keyword>